<feature type="region of interest" description="Disordered" evidence="6">
    <location>
        <begin position="880"/>
        <end position="914"/>
    </location>
</feature>
<keyword evidence="8" id="KW-1185">Reference proteome</keyword>
<name>A0AAV7I654_COTGL</name>
<evidence type="ECO:0000256" key="2">
    <source>
        <dbReference type="ARBA" id="ARBA00022478"/>
    </source>
</evidence>
<dbReference type="GO" id="GO:0000428">
    <property type="term" value="C:DNA-directed RNA polymerase complex"/>
    <property type="evidence" value="ECO:0007669"/>
    <property type="project" value="UniProtKB-KW"/>
</dbReference>
<keyword evidence="3" id="KW-0808">Transferase</keyword>
<keyword evidence="2" id="KW-0240">DNA-directed RNA polymerase</keyword>
<dbReference type="GO" id="GO:0003677">
    <property type="term" value="F:DNA binding"/>
    <property type="evidence" value="ECO:0007669"/>
    <property type="project" value="InterPro"/>
</dbReference>
<evidence type="ECO:0000256" key="5">
    <source>
        <dbReference type="ARBA" id="ARBA00023163"/>
    </source>
</evidence>
<dbReference type="InterPro" id="IPR037033">
    <property type="entry name" value="DNA-dir_RNAP_su2_hyb_sf"/>
</dbReference>
<proteinExistence type="predicted"/>
<keyword evidence="5" id="KW-0804">Transcription</keyword>
<accession>A0AAV7I654</accession>
<dbReference type="GO" id="GO:0003899">
    <property type="term" value="F:DNA-directed RNA polymerase activity"/>
    <property type="evidence" value="ECO:0007669"/>
    <property type="project" value="UniProtKB-EC"/>
</dbReference>
<dbReference type="Gene3D" id="2.40.270.10">
    <property type="entry name" value="DNA-directed RNA polymerase, subunit 2, domain 6"/>
    <property type="match status" value="1"/>
</dbReference>
<organism evidence="7 8">
    <name type="scientific">Cotesia glomerata</name>
    <name type="common">Lepidopteran parasitic wasp</name>
    <name type="synonym">Apanteles glomeratus</name>
    <dbReference type="NCBI Taxonomy" id="32391"/>
    <lineage>
        <taxon>Eukaryota</taxon>
        <taxon>Metazoa</taxon>
        <taxon>Ecdysozoa</taxon>
        <taxon>Arthropoda</taxon>
        <taxon>Hexapoda</taxon>
        <taxon>Insecta</taxon>
        <taxon>Pterygota</taxon>
        <taxon>Neoptera</taxon>
        <taxon>Endopterygota</taxon>
        <taxon>Hymenoptera</taxon>
        <taxon>Apocrita</taxon>
        <taxon>Ichneumonoidea</taxon>
        <taxon>Braconidae</taxon>
        <taxon>Microgastrinae</taxon>
        <taxon>Cotesia</taxon>
    </lineage>
</organism>
<dbReference type="EC" id="2.7.7.6" evidence="1"/>
<comment type="caution">
    <text evidence="7">The sequence shown here is derived from an EMBL/GenBank/DDBJ whole genome shotgun (WGS) entry which is preliminary data.</text>
</comment>
<dbReference type="EMBL" id="JAHXZJ010002237">
    <property type="protein sequence ID" value="KAH0546739.1"/>
    <property type="molecule type" value="Genomic_DNA"/>
</dbReference>
<dbReference type="SUPFAM" id="SSF64484">
    <property type="entry name" value="beta and beta-prime subunits of DNA dependent RNA-polymerase"/>
    <property type="match status" value="1"/>
</dbReference>
<evidence type="ECO:0000256" key="4">
    <source>
        <dbReference type="ARBA" id="ARBA00022695"/>
    </source>
</evidence>
<dbReference type="Proteomes" id="UP000826195">
    <property type="component" value="Unassembled WGS sequence"/>
</dbReference>
<dbReference type="GO" id="GO:0006351">
    <property type="term" value="P:DNA-templated transcription"/>
    <property type="evidence" value="ECO:0007669"/>
    <property type="project" value="InterPro"/>
</dbReference>
<keyword evidence="4" id="KW-0548">Nucleotidyltransferase</keyword>
<sequence>MKKSKYFLAESKSISLRQRSSIDPSNYNGTPLQLPTKKKKLLQIDDFWLTSSLHLYNYLNNRFIIFNCQCYHRHYDPIDFYENIFIKKQSYFACIVSNDDSRIRHMCFPIMLGSMIDLHLRPQHELDPDVFGCFIINGSLKILPNFQTNNLNSIHIYSYKDERCVRWVVKTSSNTCRLYYSTAKSEQVLCEFTDSTNLNNTSTDDDCFFSFLEFDKNDRNDNSRKKNPDDSNKDNENWINFINHVNPYNCNDTTVETYIDVFQLLLKDYPQIDDLANKTIITAPMILYRVVTMTKHTKLKQIFESGNLFYVLSKKKHMTLIKDFANMYLNIEGQKHDKIRYTLDLTKRSINRQTRNSKALLYPRDADYFICYLTCKEMKDAGETISFAHYVTITLPINEKLIQLEIFQSHEYDTPGGLRIIINGFLTNCYVENSLISLVNFKRRLPMITFFRLGHRYLFTYTKGYVLVKYSSKYNIFVSPYEAQNLFPDCFDNYSQFSRFGCFARQLSSSILKTPPPKCTVTINNIRGACNVLNSRFKAQAFLTSIGYNSAIIYQRHGENELLSLNKKYSRISLCKNNNNSDGGEGKLLPIARENHIAFAWLKYAERWDIKPNNQSILDNYFKELDATILKSPQSAIPRDGSEFFGVITSMIDPNADASNEFYLEFLKSILPTKYLFIDNRFSLIMNNDENEVNLLHRATVKTIANIPEYKQHLRVLINNDSIVIPLYNYTPLTISSINEIDNSSTEITCKSPERLRKKRKYNRNSYTITAPQKLCNKSFKSQRIQNSSMFKSMEIMTECEDYYNLYTTKLFGLLCSNDYTDRNTNQLVLYCAFGDVGGGCIEDGIILDKTFVANAPNKLISVTLAVKFMTQDSGYNAHDKKHTHFQSEKSNASVKNENDINTGRKSRRNSKSLQSLNVKYSPINREIDKCLIFGVISSNQKLLTFKSKNVNIVETNLKTHNFYVIYCVEFTHHEKTIESYYNESTNTLIIHYRYMRPIGIDMKFCNKHGQKAIVSCVRDLSYYRAWTRSGKCIHPQVLYSMQSVIGRMAAGQVHEMLSNEECGFSENGEVVAPMSFVIHSVESSVKSKITAALRIDLMTQQNGFDANMCTGLALLATTQHAGNFTDSYARLHYLKELFKLNGINFEFL</sequence>
<evidence type="ECO:0000313" key="8">
    <source>
        <dbReference type="Proteomes" id="UP000826195"/>
    </source>
</evidence>
<evidence type="ECO:0000313" key="7">
    <source>
        <dbReference type="EMBL" id="KAH0546739.1"/>
    </source>
</evidence>
<evidence type="ECO:0000256" key="1">
    <source>
        <dbReference type="ARBA" id="ARBA00012418"/>
    </source>
</evidence>
<evidence type="ECO:0000256" key="6">
    <source>
        <dbReference type="SAM" id="MobiDB-lite"/>
    </source>
</evidence>
<gene>
    <name evidence="7" type="ORF">KQX54_014523</name>
</gene>
<dbReference type="AlphaFoldDB" id="A0AAV7I654"/>
<feature type="compositionally biased region" description="Polar residues" evidence="6">
    <location>
        <begin position="889"/>
        <end position="904"/>
    </location>
</feature>
<evidence type="ECO:0000256" key="3">
    <source>
        <dbReference type="ARBA" id="ARBA00022679"/>
    </source>
</evidence>
<reference evidence="7 8" key="1">
    <citation type="journal article" date="2021" name="J. Hered.">
        <title>A chromosome-level genome assembly of the parasitoid wasp, Cotesia glomerata (Hymenoptera: Braconidae).</title>
        <authorList>
            <person name="Pinto B.J."/>
            <person name="Weis J.J."/>
            <person name="Gamble T."/>
            <person name="Ode P.J."/>
            <person name="Paul R."/>
            <person name="Zaspel J.M."/>
        </authorList>
    </citation>
    <scope>NUCLEOTIDE SEQUENCE [LARGE SCALE GENOMIC DNA]</scope>
    <source>
        <strain evidence="7">CgM1</strain>
    </source>
</reference>
<protein>
    <recommendedName>
        <fullName evidence="1">DNA-directed RNA polymerase</fullName>
        <ecNumber evidence="1">2.7.7.6</ecNumber>
    </recommendedName>
</protein>